<dbReference type="Pfam" id="PF01408">
    <property type="entry name" value="GFO_IDH_MocA"/>
    <property type="match status" value="1"/>
</dbReference>
<dbReference type="AlphaFoldDB" id="A0A5B9QYD0"/>
<dbReference type="PROSITE" id="PS51318">
    <property type="entry name" value="TAT"/>
    <property type="match status" value="1"/>
</dbReference>
<accession>A0A5B9QYD0</accession>
<dbReference type="InterPro" id="IPR050463">
    <property type="entry name" value="Gfo/Idh/MocA_oxidrdct_glycsds"/>
</dbReference>
<dbReference type="Proteomes" id="UP000325286">
    <property type="component" value="Chromosome"/>
</dbReference>
<dbReference type="InterPro" id="IPR000683">
    <property type="entry name" value="Gfo/Idh/MocA-like_OxRdtase_N"/>
</dbReference>
<dbReference type="InterPro" id="IPR036291">
    <property type="entry name" value="NAD(P)-bd_dom_sf"/>
</dbReference>
<organism evidence="2 3">
    <name type="scientific">Roseimaritima ulvae</name>
    <dbReference type="NCBI Taxonomy" id="980254"/>
    <lineage>
        <taxon>Bacteria</taxon>
        <taxon>Pseudomonadati</taxon>
        <taxon>Planctomycetota</taxon>
        <taxon>Planctomycetia</taxon>
        <taxon>Pirellulales</taxon>
        <taxon>Pirellulaceae</taxon>
        <taxon>Roseimaritima</taxon>
    </lineage>
</organism>
<reference evidence="2 3" key="1">
    <citation type="submission" date="2019-08" db="EMBL/GenBank/DDBJ databases">
        <title>Deep-cultivation of Planctomycetes and their phenomic and genomic characterization uncovers novel biology.</title>
        <authorList>
            <person name="Wiegand S."/>
            <person name="Jogler M."/>
            <person name="Boedeker C."/>
            <person name="Pinto D."/>
            <person name="Vollmers J."/>
            <person name="Rivas-Marin E."/>
            <person name="Kohn T."/>
            <person name="Peeters S.H."/>
            <person name="Heuer A."/>
            <person name="Rast P."/>
            <person name="Oberbeckmann S."/>
            <person name="Bunk B."/>
            <person name="Jeske O."/>
            <person name="Meyerdierks A."/>
            <person name="Storesund J.E."/>
            <person name="Kallscheuer N."/>
            <person name="Luecker S."/>
            <person name="Lage O.M."/>
            <person name="Pohl T."/>
            <person name="Merkel B.J."/>
            <person name="Hornburger P."/>
            <person name="Mueller R.-W."/>
            <person name="Bruemmer F."/>
            <person name="Labrenz M."/>
            <person name="Spormann A.M."/>
            <person name="Op den Camp H."/>
            <person name="Overmann J."/>
            <person name="Amann R."/>
            <person name="Jetten M.S.M."/>
            <person name="Mascher T."/>
            <person name="Medema M.H."/>
            <person name="Devos D.P."/>
            <person name="Kaster A.-K."/>
            <person name="Ovreas L."/>
            <person name="Rohde M."/>
            <person name="Galperin M.Y."/>
            <person name="Jogler C."/>
        </authorList>
    </citation>
    <scope>NUCLEOTIDE SEQUENCE [LARGE SCALE GENOMIC DNA]</scope>
    <source>
        <strain evidence="2 3">UC8</strain>
    </source>
</reference>
<dbReference type="RefSeq" id="WP_068142229.1">
    <property type="nucleotide sequence ID" value="NZ_CP042914.1"/>
</dbReference>
<dbReference type="PANTHER" id="PTHR43818">
    <property type="entry name" value="BCDNA.GH03377"/>
    <property type="match status" value="1"/>
</dbReference>
<dbReference type="EC" id="1.-.-.-" evidence="2"/>
<gene>
    <name evidence="2" type="primary">pht4</name>
    <name evidence="2" type="ORF">UC8_41690</name>
</gene>
<feature type="domain" description="Gfo/Idh/MocA-like oxidoreductase N-terminal" evidence="1">
    <location>
        <begin position="52"/>
        <end position="177"/>
    </location>
</feature>
<name>A0A5B9QYD0_9BACT</name>
<evidence type="ECO:0000313" key="2">
    <source>
        <dbReference type="EMBL" id="QEG42136.1"/>
    </source>
</evidence>
<dbReference type="GO" id="GO:0000166">
    <property type="term" value="F:nucleotide binding"/>
    <property type="evidence" value="ECO:0007669"/>
    <property type="project" value="InterPro"/>
</dbReference>
<keyword evidence="3" id="KW-1185">Reference proteome</keyword>
<dbReference type="GO" id="GO:0016491">
    <property type="term" value="F:oxidoreductase activity"/>
    <property type="evidence" value="ECO:0007669"/>
    <property type="project" value="UniProtKB-KW"/>
</dbReference>
<dbReference type="Gene3D" id="3.30.360.10">
    <property type="entry name" value="Dihydrodipicolinate Reductase, domain 2"/>
    <property type="match status" value="1"/>
</dbReference>
<dbReference type="SUPFAM" id="SSF51735">
    <property type="entry name" value="NAD(P)-binding Rossmann-fold domains"/>
    <property type="match status" value="1"/>
</dbReference>
<dbReference type="Gene3D" id="3.40.50.720">
    <property type="entry name" value="NAD(P)-binding Rossmann-like Domain"/>
    <property type="match status" value="1"/>
</dbReference>
<dbReference type="KEGG" id="rul:UC8_41690"/>
<dbReference type="PANTHER" id="PTHR43818:SF5">
    <property type="entry name" value="OXIDOREDUCTASE FAMILY PROTEIN"/>
    <property type="match status" value="1"/>
</dbReference>
<keyword evidence="2" id="KW-0560">Oxidoreductase</keyword>
<sequence>MRDAASSDRADSPSGKLQARRSFLKDAAAIGGVAATMTAAAPTVHAAGSDEIRVGLVGCGGRGRGAAINAMGADSKVRLVALADLFGESVTDCRNQMEAQNPDQVALSDENCFVGFDAYKQLIENVDVVLLASPPHYRPDHMEAAVAANKHVFCEKPIATDATGVRRVMKACEEADKKGLNIVSGLCWRYDAGVRETMNRIFDGQIGRVVSTQANYLAGPVWIRPRRPDESDMHYQCRNWYYFNWLSGDHIVEQFIHSLDKAMWLRHDEPPVKAYGLGGRARRSDLTQGDIYDHFAVVYEWADGTRTHAYTRQIRGCMNQTDDFIYGTEGKATVLQHKIEGENPWKFDGKKISMYQQEHNELFEAVQGKRERINNGKYMCQSTLMAILGREVCYSGQEITWEQAVNSPQDLRPQSYDFDAPAPEVKVPLPGVHKFPVA</sequence>
<dbReference type="SUPFAM" id="SSF55347">
    <property type="entry name" value="Glyceraldehyde-3-phosphate dehydrogenase-like, C-terminal domain"/>
    <property type="match status" value="1"/>
</dbReference>
<proteinExistence type="predicted"/>
<dbReference type="InterPro" id="IPR006311">
    <property type="entry name" value="TAT_signal"/>
</dbReference>
<protein>
    <submittedName>
        <fullName evidence="2">4,5-dihydroxyphthalate dehydrogenase</fullName>
        <ecNumber evidence="2">1.-.-.-</ecNumber>
    </submittedName>
</protein>
<evidence type="ECO:0000259" key="1">
    <source>
        <dbReference type="Pfam" id="PF01408"/>
    </source>
</evidence>
<evidence type="ECO:0000313" key="3">
    <source>
        <dbReference type="Proteomes" id="UP000325286"/>
    </source>
</evidence>
<dbReference type="EMBL" id="CP042914">
    <property type="protein sequence ID" value="QEG42136.1"/>
    <property type="molecule type" value="Genomic_DNA"/>
</dbReference>